<evidence type="ECO:0000313" key="1">
    <source>
        <dbReference type="EMBL" id="KAF2541002.1"/>
    </source>
</evidence>
<comment type="caution">
    <text evidence="1">The sequence shown here is derived from an EMBL/GenBank/DDBJ whole genome shotgun (WGS) entry which is preliminary data.</text>
</comment>
<name>A0A8S9GCK2_BRACR</name>
<sequence length="132" mass="15066">MVCSRWNLDVKLFHVRKYGRIPLNRKLLFYPEVETKAGVGTGIPSCGNLKAGFPWARHHSSNSVLQVLSSPGQYLNLEESRLPLDRQRPTLDIHRHWTCLEMILQDSGPWFCTSRNGEMDTQGLRSGLVFLS</sequence>
<proteinExistence type="predicted"/>
<protein>
    <submittedName>
        <fullName evidence="1">Uncharacterized protein</fullName>
    </submittedName>
</protein>
<dbReference type="AlphaFoldDB" id="A0A8S9GCK2"/>
<dbReference type="EMBL" id="QGKW02002005">
    <property type="protein sequence ID" value="KAF2541002.1"/>
    <property type="molecule type" value="Genomic_DNA"/>
</dbReference>
<organism evidence="1 2">
    <name type="scientific">Brassica cretica</name>
    <name type="common">Mustard</name>
    <dbReference type="NCBI Taxonomy" id="69181"/>
    <lineage>
        <taxon>Eukaryota</taxon>
        <taxon>Viridiplantae</taxon>
        <taxon>Streptophyta</taxon>
        <taxon>Embryophyta</taxon>
        <taxon>Tracheophyta</taxon>
        <taxon>Spermatophyta</taxon>
        <taxon>Magnoliopsida</taxon>
        <taxon>eudicotyledons</taxon>
        <taxon>Gunneridae</taxon>
        <taxon>Pentapetalae</taxon>
        <taxon>rosids</taxon>
        <taxon>malvids</taxon>
        <taxon>Brassicales</taxon>
        <taxon>Brassicaceae</taxon>
        <taxon>Brassiceae</taxon>
        <taxon>Brassica</taxon>
    </lineage>
</organism>
<accession>A0A8S9GCK2</accession>
<evidence type="ECO:0000313" key="2">
    <source>
        <dbReference type="Proteomes" id="UP000712281"/>
    </source>
</evidence>
<dbReference type="Proteomes" id="UP000712281">
    <property type="component" value="Unassembled WGS sequence"/>
</dbReference>
<gene>
    <name evidence="1" type="ORF">F2Q68_00030990</name>
</gene>
<reference evidence="1" key="1">
    <citation type="submission" date="2019-12" db="EMBL/GenBank/DDBJ databases">
        <title>Genome sequencing and annotation of Brassica cretica.</title>
        <authorList>
            <person name="Studholme D.J."/>
            <person name="Sarris P.F."/>
        </authorList>
    </citation>
    <scope>NUCLEOTIDE SEQUENCE</scope>
    <source>
        <strain evidence="1">PFS-001/15</strain>
        <tissue evidence="1">Leaf</tissue>
    </source>
</reference>